<organism evidence="1 2">
    <name type="scientific">Sphingomonas sanxanigenens DSM 19645 = NX02</name>
    <dbReference type="NCBI Taxonomy" id="1123269"/>
    <lineage>
        <taxon>Bacteria</taxon>
        <taxon>Pseudomonadati</taxon>
        <taxon>Pseudomonadota</taxon>
        <taxon>Alphaproteobacteria</taxon>
        <taxon>Sphingomonadales</taxon>
        <taxon>Sphingomonadaceae</taxon>
        <taxon>Sphingomonas</taxon>
    </lineage>
</organism>
<accession>W0AFG2</accession>
<reference evidence="1 2" key="1">
    <citation type="submission" date="2013-07" db="EMBL/GenBank/DDBJ databases">
        <title>Completed genome of Sphingomonas sanxanigenens NX02.</title>
        <authorList>
            <person name="Ma T."/>
            <person name="Huang H."/>
            <person name="Wu M."/>
            <person name="Li X."/>
            <person name="Li G."/>
        </authorList>
    </citation>
    <scope>NUCLEOTIDE SEQUENCE [LARGE SCALE GENOMIC DNA]</scope>
    <source>
        <strain evidence="1 2">NX02</strain>
    </source>
</reference>
<dbReference type="KEGG" id="ssan:NX02_18040"/>
<dbReference type="OrthoDB" id="8478507at2"/>
<dbReference type="EMBL" id="CP006644">
    <property type="protein sequence ID" value="AHE55277.1"/>
    <property type="molecule type" value="Genomic_DNA"/>
</dbReference>
<evidence type="ECO:0000313" key="2">
    <source>
        <dbReference type="Proteomes" id="UP000018851"/>
    </source>
</evidence>
<dbReference type="AlphaFoldDB" id="W0AFG2"/>
<dbReference type="eggNOG" id="ENOG5031G39">
    <property type="taxonomic scope" value="Bacteria"/>
</dbReference>
<proteinExistence type="predicted"/>
<name>W0AFG2_9SPHN</name>
<evidence type="ECO:0000313" key="1">
    <source>
        <dbReference type="EMBL" id="AHE55277.1"/>
    </source>
</evidence>
<keyword evidence="2" id="KW-1185">Reference proteome</keyword>
<gene>
    <name evidence="1" type="ORF">NX02_18040</name>
</gene>
<dbReference type="HOGENOM" id="CLU_1446804_0_0_5"/>
<protein>
    <submittedName>
        <fullName evidence="1">Uncharacterized protein</fullName>
    </submittedName>
</protein>
<dbReference type="PATRIC" id="fig|1123269.5.peg.3529"/>
<dbReference type="Proteomes" id="UP000018851">
    <property type="component" value="Chromosome"/>
</dbReference>
<sequence>MIPASDWVGIRTILFRQPTRKQSILNPLWGRLIYWGEISTAQRRTIATGPMIILEAVDEDMTMRWSSALDPDSHEQLDRLRADGHAIDFDGRSHRITVTPASARNTQLYRTLPHEIGHWFDWLEKVEGPGARGEPFDALMDRYFARPKAEREAFAHRYADDIYKSLFARDSIPFEQGFNNPTERSAL</sequence>